<dbReference type="SUPFAM" id="SSF55729">
    <property type="entry name" value="Acyl-CoA N-acyltransferases (Nat)"/>
    <property type="match status" value="1"/>
</dbReference>
<keyword evidence="2" id="KW-0012">Acyltransferase</keyword>
<dbReference type="RefSeq" id="WP_274162594.1">
    <property type="nucleotide sequence ID" value="NZ_JAJUBC010000001.1"/>
</dbReference>
<keyword evidence="1" id="KW-0808">Transferase</keyword>
<dbReference type="Gene3D" id="3.40.630.30">
    <property type="match status" value="1"/>
</dbReference>
<dbReference type="EMBL" id="JAJUBC010000001">
    <property type="protein sequence ID" value="MDD1791641.1"/>
    <property type="molecule type" value="Genomic_DNA"/>
</dbReference>
<comment type="caution">
    <text evidence="4">The sequence shown here is derived from an EMBL/GenBank/DDBJ whole genome shotgun (WGS) entry which is preliminary data.</text>
</comment>
<evidence type="ECO:0000256" key="1">
    <source>
        <dbReference type="ARBA" id="ARBA00022679"/>
    </source>
</evidence>
<sequence>MTKHIEFAFLADKPELIPTVANWYFNEWGALANASLEAFTQKLDDYLNTDKIPLLVIAMDGTTAIGAAHLRFHEMSIYPDKEHWIGGVYVDAPYRGKHIASALVQNIENIAIRLGVSQLHLQTEQLNGGLYAKLGWQEIEQVESRGVDVSVRVKSLS</sequence>
<protein>
    <submittedName>
        <fullName evidence="4">GNAT family N-acetyltransferase</fullName>
    </submittedName>
</protein>
<dbReference type="PANTHER" id="PTHR43877">
    <property type="entry name" value="AMINOALKYLPHOSPHONATE N-ACETYLTRANSFERASE-RELATED-RELATED"/>
    <property type="match status" value="1"/>
</dbReference>
<organism evidence="4 5">
    <name type="scientific">Enterovibrio gelatinilyticus</name>
    <dbReference type="NCBI Taxonomy" id="2899819"/>
    <lineage>
        <taxon>Bacteria</taxon>
        <taxon>Pseudomonadati</taxon>
        <taxon>Pseudomonadota</taxon>
        <taxon>Gammaproteobacteria</taxon>
        <taxon>Vibrionales</taxon>
        <taxon>Vibrionaceae</taxon>
        <taxon>Enterovibrio</taxon>
    </lineage>
</organism>
<gene>
    <name evidence="4" type="ORF">LRP50_00675</name>
</gene>
<evidence type="ECO:0000313" key="4">
    <source>
        <dbReference type="EMBL" id="MDD1791641.1"/>
    </source>
</evidence>
<dbReference type="Proteomes" id="UP001149400">
    <property type="component" value="Unassembled WGS sequence"/>
</dbReference>
<keyword evidence="5" id="KW-1185">Reference proteome</keyword>
<dbReference type="InterPro" id="IPR000182">
    <property type="entry name" value="GNAT_dom"/>
</dbReference>
<evidence type="ECO:0000256" key="2">
    <source>
        <dbReference type="ARBA" id="ARBA00023315"/>
    </source>
</evidence>
<dbReference type="PROSITE" id="PS51186">
    <property type="entry name" value="GNAT"/>
    <property type="match status" value="1"/>
</dbReference>
<dbReference type="InterPro" id="IPR050832">
    <property type="entry name" value="Bact_Acetyltransf"/>
</dbReference>
<dbReference type="PANTHER" id="PTHR43877:SF2">
    <property type="entry name" value="AMINOALKYLPHOSPHONATE N-ACETYLTRANSFERASE-RELATED"/>
    <property type="match status" value="1"/>
</dbReference>
<dbReference type="CDD" id="cd04301">
    <property type="entry name" value="NAT_SF"/>
    <property type="match status" value="1"/>
</dbReference>
<dbReference type="InterPro" id="IPR016181">
    <property type="entry name" value="Acyl_CoA_acyltransferase"/>
</dbReference>
<evidence type="ECO:0000313" key="5">
    <source>
        <dbReference type="Proteomes" id="UP001149400"/>
    </source>
</evidence>
<accession>A0ABT5QUG6</accession>
<evidence type="ECO:0000259" key="3">
    <source>
        <dbReference type="PROSITE" id="PS51186"/>
    </source>
</evidence>
<feature type="domain" description="N-acetyltransferase" evidence="3">
    <location>
        <begin position="7"/>
        <end position="157"/>
    </location>
</feature>
<proteinExistence type="predicted"/>
<name>A0ABT5QUG6_9GAMM</name>
<dbReference type="Pfam" id="PF00583">
    <property type="entry name" value="Acetyltransf_1"/>
    <property type="match status" value="1"/>
</dbReference>
<reference evidence="4" key="1">
    <citation type="submission" date="2021-12" db="EMBL/GenBank/DDBJ databases">
        <title>Enterovibrio ZSDZ35 sp. nov. and Enterovibrio ZSDZ42 sp. nov., isolated from coastal seawater in Qingdao.</title>
        <authorList>
            <person name="Zhang P."/>
        </authorList>
    </citation>
    <scope>NUCLEOTIDE SEQUENCE</scope>
    <source>
        <strain evidence="4">ZSDZ42</strain>
    </source>
</reference>